<name>A0A8W7NZ51_ANOCL</name>
<dbReference type="Proteomes" id="UP000075882">
    <property type="component" value="Unassembled WGS sequence"/>
</dbReference>
<dbReference type="EnsemblMetazoa" id="ACOM023040-RA">
    <property type="protein sequence ID" value="ACOM023040-PA.1"/>
    <property type="gene ID" value="ACOM023040"/>
</dbReference>
<reference evidence="1" key="1">
    <citation type="submission" date="2022-08" db="UniProtKB">
        <authorList>
            <consortium name="EnsemblMetazoa"/>
        </authorList>
    </citation>
    <scope>IDENTIFICATION</scope>
</reference>
<dbReference type="AlphaFoldDB" id="A0A8W7NZ51"/>
<organism evidence="1">
    <name type="scientific">Anopheles coluzzii</name>
    <name type="common">African malaria mosquito</name>
    <dbReference type="NCBI Taxonomy" id="1518534"/>
    <lineage>
        <taxon>Eukaryota</taxon>
        <taxon>Metazoa</taxon>
        <taxon>Ecdysozoa</taxon>
        <taxon>Arthropoda</taxon>
        <taxon>Hexapoda</taxon>
        <taxon>Insecta</taxon>
        <taxon>Pterygota</taxon>
        <taxon>Neoptera</taxon>
        <taxon>Endopterygota</taxon>
        <taxon>Diptera</taxon>
        <taxon>Nematocera</taxon>
        <taxon>Culicoidea</taxon>
        <taxon>Culicidae</taxon>
        <taxon>Anophelinae</taxon>
        <taxon>Anopheles</taxon>
    </lineage>
</organism>
<accession>A0A8W7NZ51</accession>
<evidence type="ECO:0000313" key="1">
    <source>
        <dbReference type="EnsemblMetazoa" id="ACOM023040-PA.1"/>
    </source>
</evidence>
<proteinExistence type="predicted"/>
<sequence length="424" mass="46165">MALSEKLKGGTRVNVGLASLVPEGNNDEQQQHGTRQQQHNAQIIEPTILPVRRFLFAVLQSVPSVTVDREARLVLARPGGSTRDYHLDRRCRQRRRETLAQRTAIGAPFVPVLAPDRTVVLLAEDGLGRIAHRAAHVGQLQLVLAVQWFAERSLTLGLAGLAPANGASILLPGRIGRVGGAMSAREAHDRFGLTVYGRAAVARLTVLQFLLVHDQWLGIGRTDRLLRAGQTGAPWTAELLQLGVVGLGGGGRFDRVPLGQMPMEPLDTVGVRELQRTRDDLDRPVRIGVHGDRALFALIRVGLIVLVGVTEIERALQFITVTAMHFFSVVEQNKMSVLKGVKVESQRAATFDQQTLPAVQILLAVGRVGQKDADVVWIVAVQFLLGLGRSAATTGVWFNRILGRPHSCGDGLLLAKFEWLNPLA</sequence>
<protein>
    <submittedName>
        <fullName evidence="1">Uncharacterized protein</fullName>
    </submittedName>
</protein>